<evidence type="ECO:0000313" key="2">
    <source>
        <dbReference type="EMBL" id="KIX09736.1"/>
    </source>
</evidence>
<reference evidence="2 3" key="1">
    <citation type="submission" date="2015-01" db="EMBL/GenBank/DDBJ databases">
        <title>The Genome Sequence of Rhinocladiella mackenzie CBS 650.93.</title>
        <authorList>
            <consortium name="The Broad Institute Genomics Platform"/>
            <person name="Cuomo C."/>
            <person name="de Hoog S."/>
            <person name="Gorbushina A."/>
            <person name="Stielow B."/>
            <person name="Teixiera M."/>
            <person name="Abouelleil A."/>
            <person name="Chapman S.B."/>
            <person name="Priest M."/>
            <person name="Young S.K."/>
            <person name="Wortman J."/>
            <person name="Nusbaum C."/>
            <person name="Birren B."/>
        </authorList>
    </citation>
    <scope>NUCLEOTIDE SEQUENCE [LARGE SCALE GENOMIC DNA]</scope>
    <source>
        <strain evidence="2 3">CBS 650.93</strain>
    </source>
</reference>
<feature type="region of interest" description="Disordered" evidence="1">
    <location>
        <begin position="362"/>
        <end position="394"/>
    </location>
</feature>
<feature type="compositionally biased region" description="Polar residues" evidence="1">
    <location>
        <begin position="379"/>
        <end position="393"/>
    </location>
</feature>
<feature type="compositionally biased region" description="Low complexity" evidence="1">
    <location>
        <begin position="32"/>
        <end position="60"/>
    </location>
</feature>
<feature type="compositionally biased region" description="Basic and acidic residues" evidence="1">
    <location>
        <begin position="97"/>
        <end position="114"/>
    </location>
</feature>
<keyword evidence="3" id="KW-1185">Reference proteome</keyword>
<name>A0A0D2J205_9EURO</name>
<sequence>MTKLQKQPPAYPGKRNSAEPLQTAVPYEDLPRTTQQPVPVTTVSQNDLPSTNPFSPNFNPQPVPFTTQSFPFSPISPLEPTPPERLSQPQIHAPQPRRPDAAQRRSMDLRRLDGKPYPSSNSAEKPTKQVKVAKDMHDGALPPVYKRQASDPINPAEAAQALSNTRECLKCGNKRDGEGPGHNGHGQGCNLCGKRKAPTPGPAPAATPPPSAPHARTVPEGTTSHQSQPSDSTAGPSSSPTSTPGANCCAKCGKKKRPSSIPKQQLPTHVGRPHGNGPASAPMPMAHRPAMKMHSARLSIHPNVAGTHNPVYPQIDVIPPSASSYKHVSSPFTSYGEDDSPLVAKATKQEFKVFRNSSLARSLSRHLSKKDKGVVAPLPSQQLAADENQSGEQSAGRLINMISSAMQGPLSDRDAQYSRLEVGDQSDRPQTPFSFVGGKDDQDMFEMVDLRERESEDDSLKEVVGREVSATRSDGDYSAIPQDTIDVIPRPKSTEPRGQFLSVQDAEQRPPITRFKSLRNGVSRMNSISRSTSLKRLGSLKTVHHNWYRDDMAIEGATGDNVVPVY</sequence>
<feature type="region of interest" description="Disordered" evidence="1">
    <location>
        <begin position="1"/>
        <end position="158"/>
    </location>
</feature>
<organism evidence="2 3">
    <name type="scientific">Rhinocladiella mackenziei CBS 650.93</name>
    <dbReference type="NCBI Taxonomy" id="1442369"/>
    <lineage>
        <taxon>Eukaryota</taxon>
        <taxon>Fungi</taxon>
        <taxon>Dikarya</taxon>
        <taxon>Ascomycota</taxon>
        <taxon>Pezizomycotina</taxon>
        <taxon>Eurotiomycetes</taxon>
        <taxon>Chaetothyriomycetidae</taxon>
        <taxon>Chaetothyriales</taxon>
        <taxon>Herpotrichiellaceae</taxon>
        <taxon>Rhinocladiella</taxon>
    </lineage>
</organism>
<feature type="compositionally biased region" description="Low complexity" evidence="1">
    <location>
        <begin position="227"/>
        <end position="248"/>
    </location>
</feature>
<dbReference type="RefSeq" id="XP_013276872.1">
    <property type="nucleotide sequence ID" value="XM_013421418.1"/>
</dbReference>
<dbReference type="AlphaFoldDB" id="A0A0D2J205"/>
<accession>A0A0D2J205</accession>
<dbReference type="Proteomes" id="UP000053617">
    <property type="component" value="Unassembled WGS sequence"/>
</dbReference>
<evidence type="ECO:0000256" key="1">
    <source>
        <dbReference type="SAM" id="MobiDB-lite"/>
    </source>
</evidence>
<feature type="compositionally biased region" description="Pro residues" evidence="1">
    <location>
        <begin position="199"/>
        <end position="212"/>
    </location>
</feature>
<evidence type="ECO:0000313" key="3">
    <source>
        <dbReference type="Proteomes" id="UP000053617"/>
    </source>
</evidence>
<feature type="region of interest" description="Disordered" evidence="1">
    <location>
        <begin position="170"/>
        <end position="281"/>
    </location>
</feature>
<feature type="compositionally biased region" description="Basic and acidic residues" evidence="1">
    <location>
        <begin position="170"/>
        <end position="179"/>
    </location>
</feature>
<dbReference type="OrthoDB" id="4160225at2759"/>
<dbReference type="GeneID" id="25288888"/>
<dbReference type="HOGENOM" id="CLU_481485_0_0_1"/>
<protein>
    <submittedName>
        <fullName evidence="2">Uncharacterized protein</fullName>
    </submittedName>
</protein>
<dbReference type="EMBL" id="KN847475">
    <property type="protein sequence ID" value="KIX09736.1"/>
    <property type="molecule type" value="Genomic_DNA"/>
</dbReference>
<dbReference type="VEuPathDB" id="FungiDB:Z518_00817"/>
<proteinExistence type="predicted"/>
<gene>
    <name evidence="2" type="ORF">Z518_00817</name>
</gene>